<dbReference type="OrthoDB" id="3853857at2759"/>
<protein>
    <submittedName>
        <fullName evidence="3">ATP-NAD kinase-like domain-containing protein</fullName>
    </submittedName>
</protein>
<dbReference type="Pfam" id="PF24321">
    <property type="entry name" value="DUF7493"/>
    <property type="match status" value="1"/>
</dbReference>
<feature type="region of interest" description="Disordered" evidence="1">
    <location>
        <begin position="566"/>
        <end position="591"/>
    </location>
</feature>
<dbReference type="GO" id="GO:0016773">
    <property type="term" value="F:phosphotransferase activity, alcohol group as acceptor"/>
    <property type="evidence" value="ECO:0007669"/>
    <property type="project" value="UniProtKB-ARBA"/>
</dbReference>
<sequence length="791" mass="87614">MDSDRTMDEGVGMRLELEGKRALTIGTDKLELHDPAASKANRNSCYPLAPGAPSRHLVSLYNVLWAEVSNDRITVDFAVRDSKSLIKPDKWSYAIVNADPEGANGVSAESFVRTLLARAYGDAKPQKRAYVLINPNSGPGGALRLWKDEVKPLFDAARMALDVVVLTRGGEATELVEKADLTKYDTIMACSGDGTPHEVFNGLGNRHDAGHALSTMPVSHIPCGSGNAFSCNLYGSHRASFAALAIAKGVETPMDLVSVTQGGKRILSFLSQTLGLIAESDLDTEHLRWMGSLRFDYGVATRLFKRTCYPCDLAVKVEIEEKADVKVHYKRHASSTSINKLANGIAKDGASEGLPALKHGTVQDPLPEGWELVPYDTIGTFYAGNMAYMAPDANFFSASLISDGCMDLVTIDGNLSPLTAAKTMLQVNSPKFFDNPHVKYKKISAYRIVPRNQDDGFISIDGEKIPFGPFQAEIHQGLGRVISKAGKYEAEGPANWDKVRRLSLGTGPSLALGRCLGFLVDKAGRLLDFKNQEKYYTKIMERYMTFCTEAGKTDELTRRFSLLEVRGEGTSPPMPSSSSSSKEPSAAALQSPDNTKAITDVMMALRKLREGIVASKRSDEFSIQAYIFSIRLAVLIKQPESYHPAMLHLLRYMAFFHPLTSVEIQEIVGYLILDTACRRRELAEAYSIRRKYEIKDAKLDAALHAIAHDNYILFQRVKRDVDRHRAKLMEWADDDIRLHALKCFGRSYLGVDLAFLEMATDTKWKDLKEKHGVGWELEEGERVVIRKVKAR</sequence>
<dbReference type="GO" id="GO:0005737">
    <property type="term" value="C:cytoplasm"/>
    <property type="evidence" value="ECO:0007669"/>
    <property type="project" value="TreeGrafter"/>
</dbReference>
<evidence type="ECO:0000313" key="4">
    <source>
        <dbReference type="Proteomes" id="UP000777438"/>
    </source>
</evidence>
<organism evidence="3 4">
    <name type="scientific">Thelonectria olida</name>
    <dbReference type="NCBI Taxonomy" id="1576542"/>
    <lineage>
        <taxon>Eukaryota</taxon>
        <taxon>Fungi</taxon>
        <taxon>Dikarya</taxon>
        <taxon>Ascomycota</taxon>
        <taxon>Pezizomycotina</taxon>
        <taxon>Sordariomycetes</taxon>
        <taxon>Hypocreomycetidae</taxon>
        <taxon>Hypocreales</taxon>
        <taxon>Nectriaceae</taxon>
        <taxon>Thelonectria</taxon>
    </lineage>
</organism>
<comment type="caution">
    <text evidence="3">The sequence shown here is derived from an EMBL/GenBank/DDBJ whole genome shotgun (WGS) entry which is preliminary data.</text>
</comment>
<dbReference type="SUPFAM" id="SSF111331">
    <property type="entry name" value="NAD kinase/diacylglycerol kinase-like"/>
    <property type="match status" value="1"/>
</dbReference>
<dbReference type="InterPro" id="IPR050187">
    <property type="entry name" value="Lipid_Phosphate_FormReg"/>
</dbReference>
<dbReference type="Gene3D" id="2.60.200.40">
    <property type="match status" value="1"/>
</dbReference>
<reference evidence="3 4" key="1">
    <citation type="journal article" date="2021" name="Nat. Commun.">
        <title>Genetic determinants of endophytism in the Arabidopsis root mycobiome.</title>
        <authorList>
            <person name="Mesny F."/>
            <person name="Miyauchi S."/>
            <person name="Thiergart T."/>
            <person name="Pickel B."/>
            <person name="Atanasova L."/>
            <person name="Karlsson M."/>
            <person name="Huettel B."/>
            <person name="Barry K.W."/>
            <person name="Haridas S."/>
            <person name="Chen C."/>
            <person name="Bauer D."/>
            <person name="Andreopoulos W."/>
            <person name="Pangilinan J."/>
            <person name="LaButti K."/>
            <person name="Riley R."/>
            <person name="Lipzen A."/>
            <person name="Clum A."/>
            <person name="Drula E."/>
            <person name="Henrissat B."/>
            <person name="Kohler A."/>
            <person name="Grigoriev I.V."/>
            <person name="Martin F.M."/>
            <person name="Hacquard S."/>
        </authorList>
    </citation>
    <scope>NUCLEOTIDE SEQUENCE [LARGE SCALE GENOMIC DNA]</scope>
    <source>
        <strain evidence="3 4">MPI-CAGE-CH-0241</strain>
    </source>
</reference>
<dbReference type="PANTHER" id="PTHR12358">
    <property type="entry name" value="SPHINGOSINE KINASE"/>
    <property type="match status" value="1"/>
</dbReference>
<dbReference type="Gene3D" id="3.40.50.10330">
    <property type="entry name" value="Probable inorganic polyphosphate/atp-NAD kinase, domain 1"/>
    <property type="match status" value="1"/>
</dbReference>
<dbReference type="GO" id="GO:0001727">
    <property type="term" value="F:lipid kinase activity"/>
    <property type="evidence" value="ECO:0007669"/>
    <property type="project" value="TreeGrafter"/>
</dbReference>
<proteinExistence type="predicted"/>
<name>A0A9P8VUU9_9HYPO</name>
<evidence type="ECO:0000313" key="3">
    <source>
        <dbReference type="EMBL" id="KAH6880152.1"/>
    </source>
</evidence>
<feature type="compositionally biased region" description="Low complexity" evidence="1">
    <location>
        <begin position="576"/>
        <end position="585"/>
    </location>
</feature>
<dbReference type="Pfam" id="PF00781">
    <property type="entry name" value="DAGK_cat"/>
    <property type="match status" value="1"/>
</dbReference>
<gene>
    <name evidence="3" type="ORF">B0T10DRAFT_519804</name>
</gene>
<keyword evidence="4" id="KW-1185">Reference proteome</keyword>
<evidence type="ECO:0000256" key="1">
    <source>
        <dbReference type="SAM" id="MobiDB-lite"/>
    </source>
</evidence>
<keyword evidence="3" id="KW-0808">Transferase</keyword>
<keyword evidence="3" id="KW-0418">Kinase</keyword>
<dbReference type="InterPro" id="IPR001206">
    <property type="entry name" value="Diacylglycerol_kinase_cat_dom"/>
</dbReference>
<accession>A0A9P8VUU9</accession>
<dbReference type="PANTHER" id="PTHR12358:SF31">
    <property type="entry name" value="ACYLGLYCEROL KINASE, MITOCHONDRIAL"/>
    <property type="match status" value="1"/>
</dbReference>
<feature type="domain" description="DAGKc" evidence="2">
    <location>
        <begin position="124"/>
        <end position="263"/>
    </location>
</feature>
<dbReference type="AlphaFoldDB" id="A0A9P8VUU9"/>
<dbReference type="EMBL" id="JAGPYM010000027">
    <property type="protein sequence ID" value="KAH6880152.1"/>
    <property type="molecule type" value="Genomic_DNA"/>
</dbReference>
<dbReference type="GO" id="GO:0016020">
    <property type="term" value="C:membrane"/>
    <property type="evidence" value="ECO:0007669"/>
    <property type="project" value="TreeGrafter"/>
</dbReference>
<dbReference type="InterPro" id="IPR016064">
    <property type="entry name" value="NAD/diacylglycerol_kinase_sf"/>
</dbReference>
<evidence type="ECO:0000259" key="2">
    <source>
        <dbReference type="PROSITE" id="PS50146"/>
    </source>
</evidence>
<dbReference type="GO" id="GO:0046512">
    <property type="term" value="P:sphingosine biosynthetic process"/>
    <property type="evidence" value="ECO:0007669"/>
    <property type="project" value="TreeGrafter"/>
</dbReference>
<dbReference type="PROSITE" id="PS50146">
    <property type="entry name" value="DAGK"/>
    <property type="match status" value="1"/>
</dbReference>
<dbReference type="InterPro" id="IPR017438">
    <property type="entry name" value="ATP-NAD_kinase_N"/>
</dbReference>
<dbReference type="SMART" id="SM00046">
    <property type="entry name" value="DAGKc"/>
    <property type="match status" value="1"/>
</dbReference>
<dbReference type="InterPro" id="IPR055916">
    <property type="entry name" value="DUF7493"/>
</dbReference>
<dbReference type="Proteomes" id="UP000777438">
    <property type="component" value="Unassembled WGS sequence"/>
</dbReference>